<name>A0ABP7FBD5_9FLAO</name>
<dbReference type="RefSeq" id="WP_198856723.1">
    <property type="nucleotide sequence ID" value="NZ_BAABDT010000002.1"/>
</dbReference>
<keyword evidence="2" id="KW-1185">Reference proteome</keyword>
<gene>
    <name evidence="1" type="ORF">GCM10022422_17300</name>
</gene>
<dbReference type="EMBL" id="BAABDT010000002">
    <property type="protein sequence ID" value="GAA3734932.1"/>
    <property type="molecule type" value="Genomic_DNA"/>
</dbReference>
<dbReference type="Proteomes" id="UP001501367">
    <property type="component" value="Unassembled WGS sequence"/>
</dbReference>
<reference evidence="2" key="1">
    <citation type="journal article" date="2019" name="Int. J. Syst. Evol. Microbiol.">
        <title>The Global Catalogue of Microorganisms (GCM) 10K type strain sequencing project: providing services to taxonomists for standard genome sequencing and annotation.</title>
        <authorList>
            <consortium name="The Broad Institute Genomics Platform"/>
            <consortium name="The Broad Institute Genome Sequencing Center for Infectious Disease"/>
            <person name="Wu L."/>
            <person name="Ma J."/>
        </authorList>
    </citation>
    <scope>NUCLEOTIDE SEQUENCE [LARGE SCALE GENOMIC DNA]</scope>
    <source>
        <strain evidence="2">JCM 17336</strain>
    </source>
</reference>
<organism evidence="1 2">
    <name type="scientific">Flavobacterium ginsengisoli</name>
    <dbReference type="NCBI Taxonomy" id="871694"/>
    <lineage>
        <taxon>Bacteria</taxon>
        <taxon>Pseudomonadati</taxon>
        <taxon>Bacteroidota</taxon>
        <taxon>Flavobacteriia</taxon>
        <taxon>Flavobacteriales</taxon>
        <taxon>Flavobacteriaceae</taxon>
        <taxon>Flavobacterium</taxon>
    </lineage>
</organism>
<comment type="caution">
    <text evidence="1">The sequence shown here is derived from an EMBL/GenBank/DDBJ whole genome shotgun (WGS) entry which is preliminary data.</text>
</comment>
<evidence type="ECO:0000313" key="2">
    <source>
        <dbReference type="Proteomes" id="UP001501367"/>
    </source>
</evidence>
<proteinExistence type="predicted"/>
<accession>A0ABP7FBD5</accession>
<sequence>MSTNHNRIRVADLEKNQPNKILKTNENGELEFSDANALLTDTDNVKLSGNQIIRGEKVFSNTNGNASLNATVSLSGASATNFSSVNDGFALYVAGFNNKKEIAKIMAIDGSATVLNLYNQKSATGDFLKAVDANNNTVTKIDKDGIVTAKSFVKTGGTNEQFLMADGSVKSGNLQAESYNALDCTTEGKALDARQGKVLKDMIDNKTINFASDAETQINTAISEDSKVVSRSKLFNWWQWVKSQVTIITGNWTFKGAFKVDTNQEINLTSSTQFGTSSFLRLNPTNSNNPYGVDLQTTGTLAFTGQGFDFKTGGYGTMYTNPYGRLVIDGQSQGLTLTGGGQDMSIDGLTYINGLAFYNGGEIATIDTLANSNYAIDGPLSSNDLDAYYPRAQKGFKLHCLNIASGALCYEKTDTGYWIEYPIKQV</sequence>
<protein>
    <submittedName>
        <fullName evidence="1">Uncharacterized protein</fullName>
    </submittedName>
</protein>
<evidence type="ECO:0000313" key="1">
    <source>
        <dbReference type="EMBL" id="GAA3734932.1"/>
    </source>
</evidence>